<reference evidence="7 8" key="1">
    <citation type="submission" date="2017-04" db="EMBL/GenBank/DDBJ databases">
        <title>Whole genome sequence of Bdellovibrio bacteriovorus strain SSB218315.</title>
        <authorList>
            <person name="Oyedara O."/>
            <person name="Rodriguez-Perez M.A."/>
        </authorList>
    </citation>
    <scope>NUCLEOTIDE SEQUENCE [LARGE SCALE GENOMIC DNA]</scope>
    <source>
        <strain evidence="7 8">SSB218315</strain>
    </source>
</reference>
<feature type="binding site" evidence="6">
    <location>
        <position position="90"/>
    </location>
    <ligand>
        <name>S-adenosyl-L-methionine</name>
        <dbReference type="ChEBI" id="CHEBI:59789"/>
    </ligand>
</feature>
<dbReference type="EC" id="2.1.1.-" evidence="6"/>
<dbReference type="PANTHER" id="PTHR31760:SF0">
    <property type="entry name" value="S-ADENOSYL-L-METHIONINE-DEPENDENT METHYLTRANSFERASES SUPERFAMILY PROTEIN"/>
    <property type="match status" value="1"/>
</dbReference>
<dbReference type="PANTHER" id="PTHR31760">
    <property type="entry name" value="S-ADENOSYL-L-METHIONINE-DEPENDENT METHYLTRANSFERASES SUPERFAMILY PROTEIN"/>
    <property type="match status" value="1"/>
</dbReference>
<dbReference type="RefSeq" id="WP_088563760.1">
    <property type="nucleotide sequence ID" value="NZ_JBLUNS010000001.1"/>
</dbReference>
<dbReference type="SUPFAM" id="SSF53335">
    <property type="entry name" value="S-adenosyl-L-methionine-dependent methyltransferases"/>
    <property type="match status" value="1"/>
</dbReference>
<dbReference type="InterPro" id="IPR029063">
    <property type="entry name" value="SAM-dependent_MTases_sf"/>
</dbReference>
<name>A0A1Z3N3N7_BDEBC</name>
<comment type="caution">
    <text evidence="6">Lacks conserved residue(s) required for the propagation of feature annotation.</text>
</comment>
<dbReference type="Pfam" id="PF02527">
    <property type="entry name" value="GidB"/>
    <property type="match status" value="1"/>
</dbReference>
<dbReference type="Proteomes" id="UP000197003">
    <property type="component" value="Chromosome"/>
</dbReference>
<dbReference type="Gene3D" id="3.40.50.150">
    <property type="entry name" value="Vaccinia Virus protein VP39"/>
    <property type="match status" value="1"/>
</dbReference>
<evidence type="ECO:0000256" key="5">
    <source>
        <dbReference type="ARBA" id="ARBA00022691"/>
    </source>
</evidence>
<sequence length="221" mass="24743">MKDNQEQAAPIVYWRIDEWFPDLSPDLRARLKTYHEELLKFNRTLNLISAKTLFVADALHFADSILASQAIMKSNPNLDKVYDLGSGNGFPGMVFALLYPKVQVVLVEVDQKKCEFLTHMAGVLKLSNVTVENKTIESFPDGSMNYVMARGLANISKSIMMTRKVVPKGGVFYHLKSEEWGIEVGDIPTQLCSVWTPSLVGEYKLPIGAIKFSVVKTDKIA</sequence>
<keyword evidence="5 6" id="KW-0949">S-adenosyl-L-methionine</keyword>
<organism evidence="7 8">
    <name type="scientific">Bdellovibrio bacteriovorus</name>
    <dbReference type="NCBI Taxonomy" id="959"/>
    <lineage>
        <taxon>Bacteria</taxon>
        <taxon>Pseudomonadati</taxon>
        <taxon>Bdellovibrionota</taxon>
        <taxon>Bdellovibrionia</taxon>
        <taxon>Bdellovibrionales</taxon>
        <taxon>Pseudobdellovibrionaceae</taxon>
        <taxon>Bdellovibrio</taxon>
    </lineage>
</organism>
<gene>
    <name evidence="6" type="primary">rsmG</name>
    <name evidence="7" type="ORF">B9G79_00185</name>
</gene>
<evidence type="ECO:0000256" key="1">
    <source>
        <dbReference type="ARBA" id="ARBA00022490"/>
    </source>
</evidence>
<dbReference type="AlphaFoldDB" id="A0A1Z3N3N7"/>
<dbReference type="HAMAP" id="MF_00074">
    <property type="entry name" value="16SrRNA_methyltr_G"/>
    <property type="match status" value="1"/>
</dbReference>
<accession>A0A1Z3N3N7</accession>
<comment type="similarity">
    <text evidence="6">Belongs to the methyltransferase superfamily. RNA methyltransferase RsmG family.</text>
</comment>
<dbReference type="GO" id="GO:0070043">
    <property type="term" value="F:rRNA (guanine-N7-)-methyltransferase activity"/>
    <property type="evidence" value="ECO:0007669"/>
    <property type="project" value="UniProtKB-UniRule"/>
</dbReference>
<evidence type="ECO:0000256" key="2">
    <source>
        <dbReference type="ARBA" id="ARBA00022552"/>
    </source>
</evidence>
<evidence type="ECO:0000256" key="4">
    <source>
        <dbReference type="ARBA" id="ARBA00022679"/>
    </source>
</evidence>
<comment type="function">
    <text evidence="6">Specifically methylates the N7 position of a guanine in 16S rRNA.</text>
</comment>
<keyword evidence="3 6" id="KW-0489">Methyltransferase</keyword>
<dbReference type="PIRSF" id="PIRSF003078">
    <property type="entry name" value="GidB"/>
    <property type="match status" value="1"/>
</dbReference>
<comment type="subcellular location">
    <subcellularLocation>
        <location evidence="6">Cytoplasm</location>
    </subcellularLocation>
</comment>
<keyword evidence="2 6" id="KW-0698">rRNA processing</keyword>
<feature type="binding site" evidence="6">
    <location>
        <position position="150"/>
    </location>
    <ligand>
        <name>S-adenosyl-L-methionine</name>
        <dbReference type="ChEBI" id="CHEBI:59789"/>
    </ligand>
</feature>
<protein>
    <recommendedName>
        <fullName evidence="6">Ribosomal RNA small subunit methyltransferase G</fullName>
        <ecNumber evidence="6">2.1.1.-</ecNumber>
    </recommendedName>
    <alternativeName>
        <fullName evidence="6">16S rRNA 7-methylguanosine methyltransferase</fullName>
        <shortName evidence="6">16S rRNA m7G methyltransferase</shortName>
    </alternativeName>
</protein>
<evidence type="ECO:0000313" key="8">
    <source>
        <dbReference type="Proteomes" id="UP000197003"/>
    </source>
</evidence>
<dbReference type="NCBIfam" id="TIGR00138">
    <property type="entry name" value="rsmG_gidB"/>
    <property type="match status" value="1"/>
</dbReference>
<keyword evidence="4 6" id="KW-0808">Transferase</keyword>
<keyword evidence="1 6" id="KW-0963">Cytoplasm</keyword>
<feature type="binding site" evidence="6">
    <location>
        <position position="85"/>
    </location>
    <ligand>
        <name>S-adenosyl-L-methionine</name>
        <dbReference type="ChEBI" id="CHEBI:59789"/>
    </ligand>
</feature>
<evidence type="ECO:0000313" key="7">
    <source>
        <dbReference type="EMBL" id="ASD62088.1"/>
    </source>
</evidence>
<dbReference type="GO" id="GO:0005829">
    <property type="term" value="C:cytosol"/>
    <property type="evidence" value="ECO:0007669"/>
    <property type="project" value="TreeGrafter"/>
</dbReference>
<feature type="binding site" evidence="6">
    <location>
        <begin position="136"/>
        <end position="137"/>
    </location>
    <ligand>
        <name>S-adenosyl-L-methionine</name>
        <dbReference type="ChEBI" id="CHEBI:59789"/>
    </ligand>
</feature>
<dbReference type="EMBL" id="CP020946">
    <property type="protein sequence ID" value="ASD62088.1"/>
    <property type="molecule type" value="Genomic_DNA"/>
</dbReference>
<proteinExistence type="inferred from homology"/>
<dbReference type="OrthoDB" id="9814979at2"/>
<dbReference type="InterPro" id="IPR003682">
    <property type="entry name" value="rRNA_ssu_MeTfrase_G"/>
</dbReference>
<evidence type="ECO:0000256" key="3">
    <source>
        <dbReference type="ARBA" id="ARBA00022603"/>
    </source>
</evidence>
<evidence type="ECO:0000256" key="6">
    <source>
        <dbReference type="HAMAP-Rule" id="MF_00074"/>
    </source>
</evidence>
<dbReference type="CDD" id="cd02440">
    <property type="entry name" value="AdoMet_MTases"/>
    <property type="match status" value="1"/>
</dbReference>